<dbReference type="SUPFAM" id="SSF143011">
    <property type="entry name" value="RelE-like"/>
    <property type="match status" value="1"/>
</dbReference>
<evidence type="ECO:0000313" key="1">
    <source>
        <dbReference type="EMBL" id="GIY40681.1"/>
    </source>
</evidence>
<dbReference type="InterPro" id="IPR035093">
    <property type="entry name" value="RelE/ParE_toxin_dom_sf"/>
</dbReference>
<reference evidence="1 2" key="1">
    <citation type="submission" date="2021-06" db="EMBL/GenBank/DDBJ databases">
        <title>Caerostris darwini draft genome.</title>
        <authorList>
            <person name="Kono N."/>
            <person name="Arakawa K."/>
        </authorList>
    </citation>
    <scope>NUCLEOTIDE SEQUENCE [LARGE SCALE GENOMIC DNA]</scope>
</reference>
<proteinExistence type="predicted"/>
<gene>
    <name evidence="1" type="ORF">CDAR_183131</name>
</gene>
<dbReference type="Proteomes" id="UP001054837">
    <property type="component" value="Unassembled WGS sequence"/>
</dbReference>
<sequence length="95" mass="11479">MGDKQSYTVVKTKSYLKDLKKDKDLNRYLPSIQDFEESLKENPFPKGVKKLKGKKDEYRYKFGKKRRLIYSVNKELNVIALLEWHKKKENINNRR</sequence>
<dbReference type="AlphaFoldDB" id="A0AAV4T5S4"/>
<dbReference type="EMBL" id="BPLQ01008976">
    <property type="protein sequence ID" value="GIY40681.1"/>
    <property type="molecule type" value="Genomic_DNA"/>
</dbReference>
<evidence type="ECO:0000313" key="2">
    <source>
        <dbReference type="Proteomes" id="UP001054837"/>
    </source>
</evidence>
<keyword evidence="2" id="KW-1185">Reference proteome</keyword>
<dbReference type="Gene3D" id="3.30.2310.20">
    <property type="entry name" value="RelE-like"/>
    <property type="match status" value="1"/>
</dbReference>
<organism evidence="1 2">
    <name type="scientific">Caerostris darwini</name>
    <dbReference type="NCBI Taxonomy" id="1538125"/>
    <lineage>
        <taxon>Eukaryota</taxon>
        <taxon>Metazoa</taxon>
        <taxon>Ecdysozoa</taxon>
        <taxon>Arthropoda</taxon>
        <taxon>Chelicerata</taxon>
        <taxon>Arachnida</taxon>
        <taxon>Araneae</taxon>
        <taxon>Araneomorphae</taxon>
        <taxon>Entelegynae</taxon>
        <taxon>Araneoidea</taxon>
        <taxon>Araneidae</taxon>
        <taxon>Caerostris</taxon>
    </lineage>
</organism>
<comment type="caution">
    <text evidence="1">The sequence shown here is derived from an EMBL/GenBank/DDBJ whole genome shotgun (WGS) entry which is preliminary data.</text>
</comment>
<name>A0AAV4T5S4_9ARAC</name>
<protein>
    <submittedName>
        <fullName evidence="1">Uncharacterized protein</fullName>
    </submittedName>
</protein>
<accession>A0AAV4T5S4</accession>